<evidence type="ECO:0000256" key="1">
    <source>
        <dbReference type="SAM" id="SignalP"/>
    </source>
</evidence>
<dbReference type="AlphaFoldDB" id="A0A5N1K190"/>
<comment type="caution">
    <text evidence="2">The sequence shown here is derived from an EMBL/GenBank/DDBJ whole genome shotgun (WGS) entry which is preliminary data.</text>
</comment>
<feature type="chain" id="PRO_5024386297" evidence="1">
    <location>
        <begin position="20"/>
        <end position="185"/>
    </location>
</feature>
<organism evidence="2 3">
    <name type="scientific">Ochrobactrum quorumnocens</name>
    <dbReference type="NCBI Taxonomy" id="271865"/>
    <lineage>
        <taxon>Bacteria</taxon>
        <taxon>Pseudomonadati</taxon>
        <taxon>Pseudomonadota</taxon>
        <taxon>Alphaproteobacteria</taxon>
        <taxon>Hyphomicrobiales</taxon>
        <taxon>Brucellaceae</taxon>
        <taxon>Brucella/Ochrobactrum group</taxon>
        <taxon>Ochrobactrum</taxon>
    </lineage>
</organism>
<protein>
    <submittedName>
        <fullName evidence="2">Uncharacterized protein</fullName>
    </submittedName>
</protein>
<evidence type="ECO:0000313" key="3">
    <source>
        <dbReference type="Proteomes" id="UP000327108"/>
    </source>
</evidence>
<gene>
    <name evidence="2" type="ORF">F3W84_10610</name>
</gene>
<keyword evidence="1" id="KW-0732">Signal</keyword>
<dbReference type="Proteomes" id="UP000327108">
    <property type="component" value="Unassembled WGS sequence"/>
</dbReference>
<accession>A0A5N1K190</accession>
<feature type="signal peptide" evidence="1">
    <location>
        <begin position="1"/>
        <end position="19"/>
    </location>
</feature>
<evidence type="ECO:0000313" key="2">
    <source>
        <dbReference type="EMBL" id="KAA9368331.1"/>
    </source>
</evidence>
<proteinExistence type="predicted"/>
<sequence>MSRLSGFVLLAASLMPVSAHGLDDLFTNAGDGCLPVIRTDLMHAIRNGIEGEVKRREQALKMPVPLAGLSCLDRLMDINLDTAIRLPNLRGLFNSAVSDAQNQLCRMAEKEIGKLTEPLNNVFPTQPLNSFSFGERGAGGGPDIDYSTPLGGISHFGLEPPDSGPREPPQTILDELYHKLYGGGK</sequence>
<dbReference type="RefSeq" id="WP_151093424.1">
    <property type="nucleotide sequence ID" value="NZ_JBLZNM010000008.1"/>
</dbReference>
<keyword evidence="3" id="KW-1185">Reference proteome</keyword>
<reference evidence="2 3" key="1">
    <citation type="submission" date="2019-09" db="EMBL/GenBank/DDBJ databases">
        <title>Biological control of the noxious weed angled onion (Allium triquetrum) thwarted by endophytic bacteria in Victoria, Australia.</title>
        <authorList>
            <person name="Tehranchian P."/>
            <person name="Adair R.J."/>
            <person name="Van T.H."/>
            <person name="Morrison P.D."/>
            <person name="Williams H."/>
            <person name="Lawrie A.C."/>
        </authorList>
    </citation>
    <scope>NUCLEOTIDE SEQUENCE [LARGE SCALE GENOMIC DNA]</scope>
    <source>
        <strain evidence="2 3">RPTAtOch1</strain>
    </source>
</reference>
<name>A0A5N1K190_9HYPH</name>
<dbReference type="EMBL" id="VYXQ01000008">
    <property type="protein sequence ID" value="KAA9368331.1"/>
    <property type="molecule type" value="Genomic_DNA"/>
</dbReference>